<evidence type="ECO:0000313" key="2">
    <source>
        <dbReference type="Proteomes" id="UP000050554"/>
    </source>
</evidence>
<comment type="caution">
    <text evidence="1">The sequence shown here is derived from an EMBL/GenBank/DDBJ whole genome shotgun (WGS) entry which is preliminary data.</text>
</comment>
<dbReference type="Proteomes" id="UP000050554">
    <property type="component" value="Unassembled WGS sequence"/>
</dbReference>
<gene>
    <name evidence="1" type="ORF">ALO47_01710</name>
</gene>
<dbReference type="AlphaFoldDB" id="A0A0Q0DX99"/>
<dbReference type="EMBL" id="LJRF01000172">
    <property type="protein sequence ID" value="KPY44153.1"/>
    <property type="molecule type" value="Genomic_DNA"/>
</dbReference>
<accession>A0A0Q0DX99</accession>
<reference evidence="1 2" key="1">
    <citation type="submission" date="2015-09" db="EMBL/GenBank/DDBJ databases">
        <title>Genome announcement of multiple Pseudomonas syringae strains.</title>
        <authorList>
            <person name="Thakur S."/>
            <person name="Wang P.W."/>
            <person name="Gong Y."/>
            <person name="Weir B.S."/>
            <person name="Guttman D.S."/>
        </authorList>
    </citation>
    <scope>NUCLEOTIDE SEQUENCE [LARGE SCALE GENOMIC DNA]</scope>
    <source>
        <strain evidence="1 2">ICMP3882</strain>
    </source>
</reference>
<organism evidence="1 2">
    <name type="scientific">Pseudomonas syringae pv. ribicola</name>
    <dbReference type="NCBI Taxonomy" id="55398"/>
    <lineage>
        <taxon>Bacteria</taxon>
        <taxon>Pseudomonadati</taxon>
        <taxon>Pseudomonadota</taxon>
        <taxon>Gammaproteobacteria</taxon>
        <taxon>Pseudomonadales</taxon>
        <taxon>Pseudomonadaceae</taxon>
        <taxon>Pseudomonas</taxon>
    </lineage>
</organism>
<sequence>MQMKGQRLAQDRIELEATADDQCNNKKAREHASTYFCRGTQGLSLKGKQKINGNRHKCQDHEGQSGFRHGYSLVKVGYV</sequence>
<proteinExistence type="predicted"/>
<protein>
    <submittedName>
        <fullName evidence="1">Uncharacterized protein</fullName>
    </submittedName>
</protein>
<evidence type="ECO:0000313" key="1">
    <source>
        <dbReference type="EMBL" id="KPY44153.1"/>
    </source>
</evidence>
<name>A0A0Q0DX99_PSESI</name>